<evidence type="ECO:0000313" key="2">
    <source>
        <dbReference type="Proteomes" id="UP000199155"/>
    </source>
</evidence>
<gene>
    <name evidence="1" type="ORF">SAMN05421806_11255</name>
</gene>
<evidence type="ECO:0000313" key="1">
    <source>
        <dbReference type="EMBL" id="SDK79467.1"/>
    </source>
</evidence>
<reference evidence="1 2" key="1">
    <citation type="submission" date="2016-10" db="EMBL/GenBank/DDBJ databases">
        <authorList>
            <person name="de Groot N.N."/>
        </authorList>
    </citation>
    <scope>NUCLEOTIDE SEQUENCE [LARGE SCALE GENOMIC DNA]</scope>
    <source>
        <strain evidence="1 2">CGMCC 4.5727</strain>
    </source>
</reference>
<dbReference type="AlphaFoldDB" id="A0A1G9ETG2"/>
<dbReference type="OrthoDB" id="6058474at2"/>
<name>A0A1G9ETG2_9ACTN</name>
<sequence length="82" mass="8662">MGYALYTVHRNGEEIDAGYSVEATCEEPECSEQIDRGLAYLCGAIPGGDEYGCGGYFCGAHLYTALASVPAHQCSRCLSSTA</sequence>
<dbReference type="Proteomes" id="UP000199155">
    <property type="component" value="Unassembled WGS sequence"/>
</dbReference>
<keyword evidence="2" id="KW-1185">Reference proteome</keyword>
<dbReference type="RefSeq" id="WP_093614201.1">
    <property type="nucleotide sequence ID" value="NZ_FNFF01000012.1"/>
</dbReference>
<accession>A0A1G9ETG2</accession>
<organism evidence="1 2">
    <name type="scientific">Streptomyces indicus</name>
    <dbReference type="NCBI Taxonomy" id="417292"/>
    <lineage>
        <taxon>Bacteria</taxon>
        <taxon>Bacillati</taxon>
        <taxon>Actinomycetota</taxon>
        <taxon>Actinomycetes</taxon>
        <taxon>Kitasatosporales</taxon>
        <taxon>Streptomycetaceae</taxon>
        <taxon>Streptomyces</taxon>
    </lineage>
</organism>
<dbReference type="STRING" id="417292.SAMN05421806_11255"/>
<protein>
    <submittedName>
        <fullName evidence="1">Uncharacterized protein</fullName>
    </submittedName>
</protein>
<proteinExistence type="predicted"/>
<dbReference type="EMBL" id="FNFF01000012">
    <property type="protein sequence ID" value="SDK79467.1"/>
    <property type="molecule type" value="Genomic_DNA"/>
</dbReference>